<feature type="region of interest" description="Disordered" evidence="1">
    <location>
        <begin position="1"/>
        <end position="53"/>
    </location>
</feature>
<comment type="caution">
    <text evidence="2">The sequence shown here is derived from an EMBL/GenBank/DDBJ whole genome shotgun (WGS) entry which is preliminary data.</text>
</comment>
<dbReference type="AlphaFoldDB" id="A0A2U3E432"/>
<feature type="compositionally biased region" description="Low complexity" evidence="1">
    <location>
        <begin position="64"/>
        <end position="77"/>
    </location>
</feature>
<gene>
    <name evidence="2" type="ORF">PCL_00896</name>
</gene>
<dbReference type="Proteomes" id="UP000245956">
    <property type="component" value="Unassembled WGS sequence"/>
</dbReference>
<reference evidence="2 3" key="1">
    <citation type="journal article" date="2016" name="Front. Microbiol.">
        <title>Genome and transcriptome sequences reveal the specific parasitism of the nematophagous Purpureocillium lilacinum 36-1.</title>
        <authorList>
            <person name="Xie J."/>
            <person name="Li S."/>
            <person name="Mo C."/>
            <person name="Xiao X."/>
            <person name="Peng D."/>
            <person name="Wang G."/>
            <person name="Xiao Y."/>
        </authorList>
    </citation>
    <scope>NUCLEOTIDE SEQUENCE [LARGE SCALE GENOMIC DNA]</scope>
    <source>
        <strain evidence="2 3">36-1</strain>
    </source>
</reference>
<feature type="region of interest" description="Disordered" evidence="1">
    <location>
        <begin position="64"/>
        <end position="83"/>
    </location>
</feature>
<feature type="compositionally biased region" description="Polar residues" evidence="1">
    <location>
        <begin position="31"/>
        <end position="41"/>
    </location>
</feature>
<evidence type="ECO:0000313" key="3">
    <source>
        <dbReference type="Proteomes" id="UP000245956"/>
    </source>
</evidence>
<accession>A0A2U3E432</accession>
<dbReference type="EMBL" id="LCWV01000012">
    <property type="protein sequence ID" value="PWI69249.1"/>
    <property type="molecule type" value="Genomic_DNA"/>
</dbReference>
<proteinExistence type="predicted"/>
<organism evidence="2 3">
    <name type="scientific">Purpureocillium lilacinum</name>
    <name type="common">Paecilomyces lilacinus</name>
    <dbReference type="NCBI Taxonomy" id="33203"/>
    <lineage>
        <taxon>Eukaryota</taxon>
        <taxon>Fungi</taxon>
        <taxon>Dikarya</taxon>
        <taxon>Ascomycota</taxon>
        <taxon>Pezizomycotina</taxon>
        <taxon>Sordariomycetes</taxon>
        <taxon>Hypocreomycetidae</taxon>
        <taxon>Hypocreales</taxon>
        <taxon>Ophiocordycipitaceae</taxon>
        <taxon>Purpureocillium</taxon>
    </lineage>
</organism>
<name>A0A2U3E432_PURLI</name>
<evidence type="ECO:0000256" key="1">
    <source>
        <dbReference type="SAM" id="MobiDB-lite"/>
    </source>
</evidence>
<protein>
    <submittedName>
        <fullName evidence="2">Uncharacterized protein</fullName>
    </submittedName>
</protein>
<evidence type="ECO:0000313" key="2">
    <source>
        <dbReference type="EMBL" id="PWI69249.1"/>
    </source>
</evidence>
<sequence length="121" mass="13336">MQEPNLELSDDGPSVLSVHSSASPIHHGKRANQNSPTAPNQKQRRPLRRCGTEGNRRCWRWAEGATGAETGAEGAHGAPRRRLEPSMFPGWVEETPDARGSNVRKLEFTHRCPLLGDLSCD</sequence>